<accession>J9CLD6</accession>
<feature type="domain" description="SpaA-like prealbumin fold" evidence="1">
    <location>
        <begin position="149"/>
        <end position="219"/>
    </location>
</feature>
<sequence>MKAMPMSGMQAIDIQPSSNEQLRRVLYYGYGGPGNVLGSLGFNEAQQIVITDDLVSQAHSHTCIASGELNGMLWNNGMFNVWKTLVEKPSPPREFKVYIASFPGDGLNHKGQQVSLQPLAYGTMTKPDRGALQLIKAATNESYEIASPTNYSIAGAIYKVVQGNRPEGAPEVGKLTIGKDHASNILEVKPGVYWVKEIVPPKGYALDPDWHRLEVDANSSVQGPCRLLVQDKPQYIPVDLIAKKYNGFTGQVDSRLQGARFRLCFL</sequence>
<comment type="caution">
    <text evidence="2">The sequence shown here is derived from an EMBL/GenBank/DDBJ whole genome shotgun (WGS) entry which is preliminary data.</text>
</comment>
<dbReference type="InterPro" id="IPR041033">
    <property type="entry name" value="SpaA_PFL_dom_1"/>
</dbReference>
<dbReference type="Gene3D" id="2.60.40.10">
    <property type="entry name" value="Immunoglobulins"/>
    <property type="match status" value="1"/>
</dbReference>
<dbReference type="InterPro" id="IPR013783">
    <property type="entry name" value="Ig-like_fold"/>
</dbReference>
<dbReference type="AlphaFoldDB" id="J9CLD6"/>
<protein>
    <recommendedName>
        <fullName evidence="1">SpaA-like prealbumin fold domain-containing protein</fullName>
    </recommendedName>
</protein>
<evidence type="ECO:0000313" key="2">
    <source>
        <dbReference type="EMBL" id="EJX00921.1"/>
    </source>
</evidence>
<reference evidence="2" key="1">
    <citation type="journal article" date="2012" name="PLoS ONE">
        <title>Gene sets for utilization of primary and secondary nutrition supplies in the distal gut of endangered iberian lynx.</title>
        <authorList>
            <person name="Alcaide M."/>
            <person name="Messina E."/>
            <person name="Richter M."/>
            <person name="Bargiela R."/>
            <person name="Peplies J."/>
            <person name="Huws S.A."/>
            <person name="Newbold C.J."/>
            <person name="Golyshin P.N."/>
            <person name="Simon M.A."/>
            <person name="Lopez G."/>
            <person name="Yakimov M.M."/>
            <person name="Ferrer M."/>
        </authorList>
    </citation>
    <scope>NUCLEOTIDE SEQUENCE</scope>
</reference>
<proteinExistence type="predicted"/>
<evidence type="ECO:0000259" key="1">
    <source>
        <dbReference type="Pfam" id="PF17802"/>
    </source>
</evidence>
<gene>
    <name evidence="2" type="ORF">EVA_10973</name>
</gene>
<dbReference type="EMBL" id="AMCI01003173">
    <property type="protein sequence ID" value="EJX00921.1"/>
    <property type="molecule type" value="Genomic_DNA"/>
</dbReference>
<organism evidence="2">
    <name type="scientific">gut metagenome</name>
    <dbReference type="NCBI Taxonomy" id="749906"/>
    <lineage>
        <taxon>unclassified sequences</taxon>
        <taxon>metagenomes</taxon>
        <taxon>organismal metagenomes</taxon>
    </lineage>
</organism>
<name>J9CLD6_9ZZZZ</name>
<dbReference type="Pfam" id="PF17802">
    <property type="entry name" value="SpaA"/>
    <property type="match status" value="1"/>
</dbReference>